<name>A0A177CAS5_9PLEO</name>
<proteinExistence type="predicted"/>
<sequence length="106" mass="11083">MNDSTRAPNTGINPCPASLPTGTATTPPSDSSRPQPNAASSSLSNDQPARTLLLLGEPHKSLSLPSSPDRSGAAQGRHGDRNNVRPVISCSSPLRFSPFSSLLFYP</sequence>
<reference evidence="2 3" key="1">
    <citation type="submission" date="2016-05" db="EMBL/GenBank/DDBJ databases">
        <title>Comparative analysis of secretome profiles of manganese(II)-oxidizing ascomycete fungi.</title>
        <authorList>
            <consortium name="DOE Joint Genome Institute"/>
            <person name="Zeiner C.A."/>
            <person name="Purvine S.O."/>
            <person name="Zink E.M."/>
            <person name="Wu S."/>
            <person name="Pasa-Tolic L."/>
            <person name="Chaput D.L."/>
            <person name="Haridas S."/>
            <person name="Grigoriev I.V."/>
            <person name="Santelli C.M."/>
            <person name="Hansel C.M."/>
        </authorList>
    </citation>
    <scope>NUCLEOTIDE SEQUENCE [LARGE SCALE GENOMIC DNA]</scope>
    <source>
        <strain evidence="2 3">AP3s5-JAC2a</strain>
    </source>
</reference>
<dbReference type="RefSeq" id="XP_018034232.1">
    <property type="nucleotide sequence ID" value="XM_018187729.1"/>
</dbReference>
<evidence type="ECO:0000313" key="2">
    <source>
        <dbReference type="EMBL" id="OAG03867.1"/>
    </source>
</evidence>
<accession>A0A177CAS5</accession>
<feature type="region of interest" description="Disordered" evidence="1">
    <location>
        <begin position="1"/>
        <end position="90"/>
    </location>
</feature>
<dbReference type="GeneID" id="28771215"/>
<organism evidence="2 3">
    <name type="scientific">Paraphaeosphaeria sporulosa</name>
    <dbReference type="NCBI Taxonomy" id="1460663"/>
    <lineage>
        <taxon>Eukaryota</taxon>
        <taxon>Fungi</taxon>
        <taxon>Dikarya</taxon>
        <taxon>Ascomycota</taxon>
        <taxon>Pezizomycotina</taxon>
        <taxon>Dothideomycetes</taxon>
        <taxon>Pleosporomycetidae</taxon>
        <taxon>Pleosporales</taxon>
        <taxon>Massarineae</taxon>
        <taxon>Didymosphaeriaceae</taxon>
        <taxon>Paraphaeosphaeria</taxon>
    </lineage>
</organism>
<protein>
    <submittedName>
        <fullName evidence="2">Uncharacterized protein</fullName>
    </submittedName>
</protein>
<dbReference type="AlphaFoldDB" id="A0A177CAS5"/>
<feature type="compositionally biased region" description="Polar residues" evidence="1">
    <location>
        <begin position="1"/>
        <end position="12"/>
    </location>
</feature>
<evidence type="ECO:0000256" key="1">
    <source>
        <dbReference type="SAM" id="MobiDB-lite"/>
    </source>
</evidence>
<evidence type="ECO:0000313" key="3">
    <source>
        <dbReference type="Proteomes" id="UP000077069"/>
    </source>
</evidence>
<feature type="compositionally biased region" description="Polar residues" evidence="1">
    <location>
        <begin position="20"/>
        <end position="48"/>
    </location>
</feature>
<dbReference type="InParanoid" id="A0A177CAS5"/>
<gene>
    <name evidence="2" type="ORF">CC84DRAFT_870408</name>
</gene>
<keyword evidence="3" id="KW-1185">Reference proteome</keyword>
<dbReference type="Proteomes" id="UP000077069">
    <property type="component" value="Unassembled WGS sequence"/>
</dbReference>
<dbReference type="EMBL" id="KV441554">
    <property type="protein sequence ID" value="OAG03867.1"/>
    <property type="molecule type" value="Genomic_DNA"/>
</dbReference>